<keyword evidence="5" id="KW-0813">Transport</keyword>
<keyword evidence="7" id="KW-1185">Reference proteome</keyword>
<proteinExistence type="inferred from homology"/>
<evidence type="ECO:0000313" key="7">
    <source>
        <dbReference type="Proteomes" id="UP000236454"/>
    </source>
</evidence>
<feature type="transmembrane region" description="Helical" evidence="5">
    <location>
        <begin position="208"/>
        <end position="224"/>
    </location>
</feature>
<dbReference type="STRING" id="477690.SAMN05216474_1800"/>
<dbReference type="NCBIfam" id="TIGR00945">
    <property type="entry name" value="tatC"/>
    <property type="match status" value="1"/>
</dbReference>
<dbReference type="AlphaFoldDB" id="A0A1I7A0Y3"/>
<name>A0A1I7A0Y3_9FLAO</name>
<dbReference type="GO" id="GO:0033281">
    <property type="term" value="C:TAT protein transport complex"/>
    <property type="evidence" value="ECO:0007669"/>
    <property type="project" value="UniProtKB-UniRule"/>
</dbReference>
<comment type="function">
    <text evidence="5">Part of the twin-arginine translocation (Tat) system that transports large folded proteins containing a characteristic twin-arginine motif in their signal peptide across membranes.</text>
</comment>
<keyword evidence="5" id="KW-0653">Protein transport</keyword>
<reference evidence="6 7" key="1">
    <citation type="submission" date="2016-10" db="EMBL/GenBank/DDBJ databases">
        <authorList>
            <person name="de Groot N.N."/>
        </authorList>
    </citation>
    <scope>NUCLEOTIDE SEQUENCE [LARGE SCALE GENOMIC DNA]</scope>
    <source>
        <strain evidence="6 7">CGMCC 1.7005</strain>
    </source>
</reference>
<dbReference type="Proteomes" id="UP000236454">
    <property type="component" value="Unassembled WGS sequence"/>
</dbReference>
<comment type="subunit">
    <text evidence="5">Forms a complex with TatA.</text>
</comment>
<dbReference type="EMBL" id="FPAS01000002">
    <property type="protein sequence ID" value="SFT68585.1"/>
    <property type="molecule type" value="Genomic_DNA"/>
</dbReference>
<protein>
    <recommendedName>
        <fullName evidence="5">Sec-independent protein translocase protein TatC</fullName>
    </recommendedName>
</protein>
<gene>
    <name evidence="5" type="primary">tatC</name>
    <name evidence="6" type="ORF">SAMN05216474_1800</name>
</gene>
<dbReference type="GO" id="GO:0043953">
    <property type="term" value="P:protein transport by the Tat complex"/>
    <property type="evidence" value="ECO:0007669"/>
    <property type="project" value="UniProtKB-UniRule"/>
</dbReference>
<dbReference type="GO" id="GO:0065002">
    <property type="term" value="P:intracellular protein transmembrane transport"/>
    <property type="evidence" value="ECO:0007669"/>
    <property type="project" value="TreeGrafter"/>
</dbReference>
<evidence type="ECO:0000256" key="2">
    <source>
        <dbReference type="ARBA" id="ARBA00022692"/>
    </source>
</evidence>
<dbReference type="InterPro" id="IPR002033">
    <property type="entry name" value="TatC"/>
</dbReference>
<keyword evidence="3 5" id="KW-1133">Transmembrane helix</keyword>
<organism evidence="6 7">
    <name type="scientific">Lishizhenia tianjinensis</name>
    <dbReference type="NCBI Taxonomy" id="477690"/>
    <lineage>
        <taxon>Bacteria</taxon>
        <taxon>Pseudomonadati</taxon>
        <taxon>Bacteroidota</taxon>
        <taxon>Flavobacteriia</taxon>
        <taxon>Flavobacteriales</taxon>
        <taxon>Crocinitomicaceae</taxon>
        <taxon>Lishizhenia</taxon>
    </lineage>
</organism>
<keyword evidence="5" id="KW-1003">Cell membrane</keyword>
<feature type="transmembrane region" description="Helical" evidence="5">
    <location>
        <begin position="84"/>
        <end position="105"/>
    </location>
</feature>
<sequence>MEEGNEMSFLEHLEELRWRLVRSVIAIVVLAIGLFVCLEWIMDNIFLSMNSENFISYRVMCEYVNLCVEVTPVKAQGLKMTSQFSYALLISFLGGFIIAFPYVFYQLWSFVKPGLRQNERKTFSGIVFYVSLLFFFGVLFGYFVVAPMCVQFFGEFRISPDIETNPGIDSYVSLITSTVFYTGLLFLLPVVIFLLSKIGIVTPAFLKKYRKHAIVGVLVLSAIITPPDFISQIIVSIPILILYEIGIILSKRVEKEQLIKQS</sequence>
<comment type="caution">
    <text evidence="5">Lacks conserved residue(s) required for the propagation of feature annotation.</text>
</comment>
<feature type="transmembrane region" description="Helical" evidence="5">
    <location>
        <begin position="174"/>
        <end position="196"/>
    </location>
</feature>
<comment type="subcellular location">
    <subcellularLocation>
        <location evidence="5">Cell membrane</location>
        <topology evidence="5">Multi-pass membrane protein</topology>
    </subcellularLocation>
    <subcellularLocation>
        <location evidence="1">Membrane</location>
        <topology evidence="1">Multi-pass membrane protein</topology>
    </subcellularLocation>
</comment>
<evidence type="ECO:0000256" key="1">
    <source>
        <dbReference type="ARBA" id="ARBA00004141"/>
    </source>
</evidence>
<dbReference type="RefSeq" id="WP_090248536.1">
    <property type="nucleotide sequence ID" value="NZ_FPAS01000002.1"/>
</dbReference>
<dbReference type="PANTHER" id="PTHR30371">
    <property type="entry name" value="SEC-INDEPENDENT PROTEIN TRANSLOCASE PROTEIN TATC"/>
    <property type="match status" value="1"/>
</dbReference>
<dbReference type="GO" id="GO:0009977">
    <property type="term" value="F:proton motive force dependent protein transmembrane transporter activity"/>
    <property type="evidence" value="ECO:0007669"/>
    <property type="project" value="TreeGrafter"/>
</dbReference>
<dbReference type="PRINTS" id="PR01840">
    <property type="entry name" value="TATCFAMILY"/>
</dbReference>
<feature type="transmembrane region" description="Helical" evidence="5">
    <location>
        <begin position="20"/>
        <end position="42"/>
    </location>
</feature>
<dbReference type="PANTHER" id="PTHR30371:SF0">
    <property type="entry name" value="SEC-INDEPENDENT PROTEIN TRANSLOCASE PROTEIN TATC, CHLOROPLASTIC-RELATED"/>
    <property type="match status" value="1"/>
</dbReference>
<evidence type="ECO:0000256" key="5">
    <source>
        <dbReference type="HAMAP-Rule" id="MF_00902"/>
    </source>
</evidence>
<keyword evidence="2 5" id="KW-0812">Transmembrane</keyword>
<keyword evidence="4 5" id="KW-0472">Membrane</keyword>
<dbReference type="Pfam" id="PF00902">
    <property type="entry name" value="TatC"/>
    <property type="match status" value="1"/>
</dbReference>
<dbReference type="OrthoDB" id="9777044at2"/>
<feature type="transmembrane region" description="Helical" evidence="5">
    <location>
        <begin position="126"/>
        <end position="154"/>
    </location>
</feature>
<comment type="similarity">
    <text evidence="5">Belongs to the TatC family.</text>
</comment>
<accession>A0A1I7A0Y3</accession>
<evidence type="ECO:0000256" key="3">
    <source>
        <dbReference type="ARBA" id="ARBA00022989"/>
    </source>
</evidence>
<evidence type="ECO:0000256" key="4">
    <source>
        <dbReference type="ARBA" id="ARBA00023136"/>
    </source>
</evidence>
<dbReference type="HAMAP" id="MF_00902">
    <property type="entry name" value="TatC"/>
    <property type="match status" value="1"/>
</dbReference>
<keyword evidence="5" id="KW-0811">Translocation</keyword>
<evidence type="ECO:0000313" key="6">
    <source>
        <dbReference type="EMBL" id="SFT68585.1"/>
    </source>
</evidence>